<dbReference type="PROSITE" id="PS01247">
    <property type="entry name" value="IUNH"/>
    <property type="match status" value="1"/>
</dbReference>
<accession>A0AAQ1MD09</accession>
<evidence type="ECO:0000256" key="1">
    <source>
        <dbReference type="ARBA" id="ARBA00022801"/>
    </source>
</evidence>
<dbReference type="Proteomes" id="UP000184089">
    <property type="component" value="Unassembled WGS sequence"/>
</dbReference>
<reference evidence="6" key="1">
    <citation type="submission" date="2016-11" db="EMBL/GenBank/DDBJ databases">
        <authorList>
            <person name="Jaros S."/>
            <person name="Januszkiewicz K."/>
            <person name="Wedrychowicz H."/>
        </authorList>
    </citation>
    <scope>NUCLEOTIDE SEQUENCE [LARGE SCALE GENOMIC DNA]</scope>
    <source>
        <strain evidence="6">DSM 4029</strain>
    </source>
</reference>
<dbReference type="InterPro" id="IPR001910">
    <property type="entry name" value="Inosine/uridine_hydrolase_dom"/>
</dbReference>
<keyword evidence="2" id="KW-0326">Glycosidase</keyword>
<dbReference type="GO" id="GO:0008477">
    <property type="term" value="F:purine nucleosidase activity"/>
    <property type="evidence" value="ECO:0007669"/>
    <property type="project" value="TreeGrafter"/>
</dbReference>
<keyword evidence="7" id="KW-1185">Reference proteome</keyword>
<dbReference type="RefSeq" id="WP_021660615.1">
    <property type="nucleotide sequence ID" value="NZ_FQVY01000002.1"/>
</dbReference>
<dbReference type="GO" id="GO:0006152">
    <property type="term" value="P:purine nucleoside catabolic process"/>
    <property type="evidence" value="ECO:0007669"/>
    <property type="project" value="TreeGrafter"/>
</dbReference>
<evidence type="ECO:0000313" key="4">
    <source>
        <dbReference type="EMBL" id="MZL70707.1"/>
    </source>
</evidence>
<reference evidence="5" key="2">
    <citation type="submission" date="2016-11" db="EMBL/GenBank/DDBJ databases">
        <authorList>
            <person name="Varghese N."/>
            <person name="Submissions S."/>
        </authorList>
    </citation>
    <scope>NUCLEOTIDE SEQUENCE</scope>
    <source>
        <strain evidence="5">DSM 4029</strain>
    </source>
</reference>
<dbReference type="Pfam" id="PF01156">
    <property type="entry name" value="IU_nuc_hydro"/>
    <property type="match status" value="1"/>
</dbReference>
<reference evidence="4 7" key="3">
    <citation type="journal article" date="2019" name="Nat. Med.">
        <title>A library of human gut bacterial isolates paired with longitudinal multiomics data enables mechanistic microbiome research.</title>
        <authorList>
            <person name="Poyet M."/>
            <person name="Groussin M."/>
            <person name="Gibbons S.M."/>
            <person name="Avila-Pacheco J."/>
            <person name="Jiang X."/>
            <person name="Kearney S.M."/>
            <person name="Perrotta A.R."/>
            <person name="Berdy B."/>
            <person name="Zhao S."/>
            <person name="Lieberman T.D."/>
            <person name="Swanson P.K."/>
            <person name="Smith M."/>
            <person name="Roesemann S."/>
            <person name="Alexander J.E."/>
            <person name="Rich S.A."/>
            <person name="Livny J."/>
            <person name="Vlamakis H."/>
            <person name="Clish C."/>
            <person name="Bullock K."/>
            <person name="Deik A."/>
            <person name="Scott J."/>
            <person name="Pierce K.A."/>
            <person name="Xavier R.J."/>
            <person name="Alm E.J."/>
        </authorList>
    </citation>
    <scope>NUCLEOTIDE SEQUENCE [LARGE SCALE GENOMIC DNA]</scope>
    <source>
        <strain evidence="4 7">BIOML-A2</strain>
    </source>
</reference>
<comment type="caution">
    <text evidence="5">The sequence shown here is derived from an EMBL/GenBank/DDBJ whole genome shotgun (WGS) entry which is preliminary data.</text>
</comment>
<dbReference type="GO" id="GO:0045437">
    <property type="term" value="F:uridine nucleosidase activity"/>
    <property type="evidence" value="ECO:0007669"/>
    <property type="project" value="UniProtKB-ARBA"/>
</dbReference>
<dbReference type="EMBL" id="FQVY01000002">
    <property type="protein sequence ID" value="SHG06303.1"/>
    <property type="molecule type" value="Genomic_DNA"/>
</dbReference>
<dbReference type="InterPro" id="IPR015910">
    <property type="entry name" value="I/U_nuclsd_hydro_CS"/>
</dbReference>
<evidence type="ECO:0000313" key="5">
    <source>
        <dbReference type="EMBL" id="SHG06303.1"/>
    </source>
</evidence>
<dbReference type="Gene3D" id="3.90.245.10">
    <property type="entry name" value="Ribonucleoside hydrolase-like"/>
    <property type="match status" value="1"/>
</dbReference>
<dbReference type="GO" id="GO:0005829">
    <property type="term" value="C:cytosol"/>
    <property type="evidence" value="ECO:0007669"/>
    <property type="project" value="TreeGrafter"/>
</dbReference>
<name>A0AAQ1MD09_9FIRM</name>
<evidence type="ECO:0000313" key="7">
    <source>
        <dbReference type="Proteomes" id="UP000474718"/>
    </source>
</evidence>
<gene>
    <name evidence="4" type="ORF">GT747_13195</name>
    <name evidence="5" type="ORF">SAMN05444424_1332</name>
</gene>
<dbReference type="InterPro" id="IPR023186">
    <property type="entry name" value="IUNH"/>
</dbReference>
<dbReference type="PANTHER" id="PTHR12304">
    <property type="entry name" value="INOSINE-URIDINE PREFERRING NUCLEOSIDE HYDROLASE"/>
    <property type="match status" value="1"/>
</dbReference>
<evidence type="ECO:0000313" key="6">
    <source>
        <dbReference type="Proteomes" id="UP000184089"/>
    </source>
</evidence>
<dbReference type="InterPro" id="IPR036452">
    <property type="entry name" value="Ribo_hydro-like"/>
</dbReference>
<keyword evidence="1 5" id="KW-0378">Hydrolase</keyword>
<dbReference type="Proteomes" id="UP000474718">
    <property type="component" value="Unassembled WGS sequence"/>
</dbReference>
<evidence type="ECO:0000259" key="3">
    <source>
        <dbReference type="Pfam" id="PF01156"/>
    </source>
</evidence>
<proteinExistence type="predicted"/>
<dbReference type="EMBL" id="WWVX01000009">
    <property type="protein sequence ID" value="MZL70707.1"/>
    <property type="molecule type" value="Genomic_DNA"/>
</dbReference>
<dbReference type="PANTHER" id="PTHR12304:SF4">
    <property type="entry name" value="URIDINE NUCLEOSIDASE"/>
    <property type="match status" value="1"/>
</dbReference>
<feature type="domain" description="Inosine/uridine-preferring nucleoside hydrolase" evidence="3">
    <location>
        <begin position="4"/>
        <end position="308"/>
    </location>
</feature>
<evidence type="ECO:0000256" key="2">
    <source>
        <dbReference type="ARBA" id="ARBA00023295"/>
    </source>
</evidence>
<organism evidence="5 6">
    <name type="scientific">Bittarella massiliensis</name>
    <name type="common">ex Durand et al. 2017</name>
    <dbReference type="NCBI Taxonomy" id="1720313"/>
    <lineage>
        <taxon>Bacteria</taxon>
        <taxon>Bacillati</taxon>
        <taxon>Bacillota</taxon>
        <taxon>Clostridia</taxon>
        <taxon>Eubacteriales</taxon>
        <taxon>Oscillospiraceae</taxon>
        <taxon>Bittarella (ex Durand et al. 2017)</taxon>
    </lineage>
</organism>
<protein>
    <submittedName>
        <fullName evidence="4 5">Nucleoside hydrolase</fullName>
    </submittedName>
</protein>
<dbReference type="SUPFAM" id="SSF53590">
    <property type="entry name" value="Nucleoside hydrolase"/>
    <property type="match status" value="1"/>
</dbReference>
<sequence length="321" mass="34812">MHKIIIDCDTGTDDAIALVAALNSPDIDLRAITTVSGNVDLCYTAPNSLNLARMLGFPVKVAKGAPQPILRDLHKIRLMDADEAGGLPTHGQTGMGDVVLPECGEPFYEKNAVETIWEEAQACGGELEIVAVGPLTNIAHALMVYPRLKEGLIKKISFMGGAAYGGNTTAVAEFNILCDPEAARIVLRSGIPLVMVGLDVTEKAAVPDEDCEIIRWMGTKDAVLVADILDFMRMRRDEFGGEDTLMHDALALAAAVLPGVVSGHDYYVDVECAGEYTFGHTYVQKDHRLTNSAPNCWVAEEVDMKCFMDWLKGCLEQSKNR</sequence>
<dbReference type="AlphaFoldDB" id="A0AAQ1MD09"/>